<evidence type="ECO:0000256" key="2">
    <source>
        <dbReference type="ARBA" id="ARBA00006484"/>
    </source>
</evidence>
<dbReference type="Proteomes" id="UP001174909">
    <property type="component" value="Unassembled WGS sequence"/>
</dbReference>
<evidence type="ECO:0000256" key="1">
    <source>
        <dbReference type="ARBA" id="ARBA00005194"/>
    </source>
</evidence>
<comment type="similarity">
    <text evidence="2">Belongs to the short-chain dehydrogenases/reductases (SDR) family.</text>
</comment>
<dbReference type="PRINTS" id="PR00080">
    <property type="entry name" value="SDRFAMILY"/>
</dbReference>
<dbReference type="FunFam" id="3.40.50.720:FF:000084">
    <property type="entry name" value="Short-chain dehydrogenase reductase"/>
    <property type="match status" value="1"/>
</dbReference>
<dbReference type="GO" id="GO:0016616">
    <property type="term" value="F:oxidoreductase activity, acting on the CH-OH group of donors, NAD or NADP as acceptor"/>
    <property type="evidence" value="ECO:0007669"/>
    <property type="project" value="TreeGrafter"/>
</dbReference>
<sequence>MRKKTPPPSPTIEATGRRAHAIHADVTSDSDIDDMVARAAAHFGHIDILINNAGTTVRKPPEETTAAEWDNVLDVNLRSAFLASRAVYPHFKSQGGGKIISIGSMFSIFGGGGSGVPYASSKGGVVQLAKSFAVAWAPENIQSNVILPGWFMTDLTQAIPETQPERYDLINRRIPMGRWGQASELQGATVFLASRASDYVTGAVITVDGGYSVT</sequence>
<dbReference type="Pfam" id="PF13561">
    <property type="entry name" value="adh_short_C2"/>
    <property type="match status" value="1"/>
</dbReference>
<reference evidence="3" key="1">
    <citation type="submission" date="2023-03" db="EMBL/GenBank/DDBJ databases">
        <authorList>
            <person name="Steffen K."/>
            <person name="Cardenas P."/>
        </authorList>
    </citation>
    <scope>NUCLEOTIDE SEQUENCE</scope>
</reference>
<comment type="pathway">
    <text evidence="1">Lipid metabolism; fatty acid biosynthesis.</text>
</comment>
<proteinExistence type="inferred from homology"/>
<keyword evidence="4" id="KW-1185">Reference proteome</keyword>
<evidence type="ECO:0000313" key="3">
    <source>
        <dbReference type="EMBL" id="CAI8003638.1"/>
    </source>
</evidence>
<comment type="caution">
    <text evidence="3">The sequence shown here is derived from an EMBL/GenBank/DDBJ whole genome shotgun (WGS) entry which is preliminary data.</text>
</comment>
<dbReference type="PANTHER" id="PTHR42760">
    <property type="entry name" value="SHORT-CHAIN DEHYDROGENASES/REDUCTASES FAMILY MEMBER"/>
    <property type="match status" value="1"/>
</dbReference>
<dbReference type="InterPro" id="IPR036291">
    <property type="entry name" value="NAD(P)-bd_dom_sf"/>
</dbReference>
<dbReference type="PRINTS" id="PR00081">
    <property type="entry name" value="GDHRDH"/>
</dbReference>
<accession>A0AA35W788</accession>
<dbReference type="EMBL" id="CASHTH010000528">
    <property type="protein sequence ID" value="CAI8003638.1"/>
    <property type="molecule type" value="Genomic_DNA"/>
</dbReference>
<evidence type="ECO:0000313" key="4">
    <source>
        <dbReference type="Proteomes" id="UP001174909"/>
    </source>
</evidence>
<organism evidence="3 4">
    <name type="scientific">Geodia barretti</name>
    <name type="common">Barrett's horny sponge</name>
    <dbReference type="NCBI Taxonomy" id="519541"/>
    <lineage>
        <taxon>Eukaryota</taxon>
        <taxon>Metazoa</taxon>
        <taxon>Porifera</taxon>
        <taxon>Demospongiae</taxon>
        <taxon>Heteroscleromorpha</taxon>
        <taxon>Tetractinellida</taxon>
        <taxon>Astrophorina</taxon>
        <taxon>Geodiidae</taxon>
        <taxon>Geodia</taxon>
    </lineage>
</organism>
<dbReference type="SUPFAM" id="SSF51735">
    <property type="entry name" value="NAD(P)-binding Rossmann-fold domains"/>
    <property type="match status" value="1"/>
</dbReference>
<protein>
    <submittedName>
        <fullName evidence="3">2-dehydro-3-deoxy-D-gluconate 5-dehydrogenase</fullName>
    </submittedName>
</protein>
<dbReference type="Gene3D" id="3.40.50.720">
    <property type="entry name" value="NAD(P)-binding Rossmann-like Domain"/>
    <property type="match status" value="1"/>
</dbReference>
<dbReference type="InterPro" id="IPR002347">
    <property type="entry name" value="SDR_fam"/>
</dbReference>
<gene>
    <name evidence="3" type="ORF">GBAR_LOCUS3705</name>
</gene>
<name>A0AA35W788_GEOBA</name>
<dbReference type="AlphaFoldDB" id="A0AA35W788"/>